<dbReference type="AlphaFoldDB" id="A0A9W9JYV6"/>
<evidence type="ECO:0000313" key="2">
    <source>
        <dbReference type="Proteomes" id="UP001141434"/>
    </source>
</evidence>
<dbReference type="RefSeq" id="XP_056508838.1">
    <property type="nucleotide sequence ID" value="XM_056658545.1"/>
</dbReference>
<evidence type="ECO:0000313" key="1">
    <source>
        <dbReference type="EMBL" id="KAJ5086713.1"/>
    </source>
</evidence>
<proteinExistence type="predicted"/>
<dbReference type="Proteomes" id="UP001141434">
    <property type="component" value="Unassembled WGS sequence"/>
</dbReference>
<accession>A0A9W9JYV6</accession>
<protein>
    <submittedName>
        <fullName evidence="1">Phosphotransferase enzyme family protein</fullName>
    </submittedName>
</protein>
<organism evidence="1 2">
    <name type="scientific">Penicillium alfredii</name>
    <dbReference type="NCBI Taxonomy" id="1506179"/>
    <lineage>
        <taxon>Eukaryota</taxon>
        <taxon>Fungi</taxon>
        <taxon>Dikarya</taxon>
        <taxon>Ascomycota</taxon>
        <taxon>Pezizomycotina</taxon>
        <taxon>Eurotiomycetes</taxon>
        <taxon>Eurotiomycetidae</taxon>
        <taxon>Eurotiales</taxon>
        <taxon>Aspergillaceae</taxon>
        <taxon>Penicillium</taxon>
    </lineage>
</organism>
<keyword evidence="2" id="KW-1185">Reference proteome</keyword>
<dbReference type="EMBL" id="JAPMSZ010000010">
    <property type="protein sequence ID" value="KAJ5086713.1"/>
    <property type="molecule type" value="Genomic_DNA"/>
</dbReference>
<sequence length="60" mass="7518">MEAFLDQVGAYRRWDGWVAHKDYDHFKERLERCREQFVNEHSATDEEKRQWRAVWPFMET</sequence>
<comment type="caution">
    <text evidence="1">The sequence shown here is derived from an EMBL/GenBank/DDBJ whole genome shotgun (WGS) entry which is preliminary data.</text>
</comment>
<dbReference type="OrthoDB" id="2906425at2759"/>
<gene>
    <name evidence="1" type="ORF">NUU61_008020</name>
</gene>
<name>A0A9W9JYV6_9EURO</name>
<reference evidence="1" key="1">
    <citation type="submission" date="2022-11" db="EMBL/GenBank/DDBJ databases">
        <authorList>
            <person name="Petersen C."/>
        </authorList>
    </citation>
    <scope>NUCLEOTIDE SEQUENCE</scope>
    <source>
        <strain evidence="1">IBT 34128</strain>
    </source>
</reference>
<dbReference type="GeneID" id="81397714"/>
<reference evidence="1" key="2">
    <citation type="journal article" date="2023" name="IMA Fungus">
        <title>Comparative genomic study of the Penicillium genus elucidates a diverse pangenome and 15 lateral gene transfer events.</title>
        <authorList>
            <person name="Petersen C."/>
            <person name="Sorensen T."/>
            <person name="Nielsen M.R."/>
            <person name="Sondergaard T.E."/>
            <person name="Sorensen J.L."/>
            <person name="Fitzpatrick D.A."/>
            <person name="Frisvad J.C."/>
            <person name="Nielsen K.L."/>
        </authorList>
    </citation>
    <scope>NUCLEOTIDE SEQUENCE</scope>
    <source>
        <strain evidence="1">IBT 34128</strain>
    </source>
</reference>